<dbReference type="Pfam" id="PF01156">
    <property type="entry name" value="IU_nuc_hydro"/>
    <property type="match status" value="1"/>
</dbReference>
<protein>
    <submittedName>
        <fullName evidence="5">Nucleoside hydrolase</fullName>
    </submittedName>
</protein>
<evidence type="ECO:0000259" key="4">
    <source>
        <dbReference type="Pfam" id="PF01156"/>
    </source>
</evidence>
<proteinExistence type="inferred from homology"/>
<dbReference type="OrthoDB" id="5783963at2759"/>
<sequence>MSMKNVPVIIDTDPGTDDTLAILLALASPELHILGFIVSYGNSDLQSSYNNVLKIYEAVSKHIDRPDANSIHFNTGRPERDRPYLALGPEGPLEGDLHSAQYFHGRDGLGDISQRHPDLTIGRTDNDPLSHPQLRISEKSGRDLAFDILKSHPPRTITYIALGPLTNLALMMRHNPVTVRERIGRVVCMGGALDVPGNTSPVAEFNFFADPYAVKELLETQSPHVGIPLDRFVLLPLDITTPHDLPFPFYQSKVDPSFDSTALPSQAHTKPPLHHFTSSFLERTREIMLEFGKDAVELHDVVAVWCAIENPPVVQEDGLMPTLRNGWKAERKVFQIERTGELTRGMLVVDRRMDEGAYVSGANRAEVHAELGKNISVSQLPVPAQVETSANIVSSPTAGVSCIIDTPGQDALLSLMLRRIWGVVE</sequence>
<dbReference type="InterPro" id="IPR023186">
    <property type="entry name" value="IUNH"/>
</dbReference>
<keyword evidence="6" id="KW-1185">Reference proteome</keyword>
<dbReference type="InterPro" id="IPR036452">
    <property type="entry name" value="Ribo_hydro-like"/>
</dbReference>
<feature type="domain" description="Inosine/uridine-preferring nucleoside hydrolase" evidence="4">
    <location>
        <begin position="8"/>
        <end position="354"/>
    </location>
</feature>
<dbReference type="AlphaFoldDB" id="A0A4Y7QG27"/>
<dbReference type="GO" id="GO:0006152">
    <property type="term" value="P:purine nucleoside catabolic process"/>
    <property type="evidence" value="ECO:0007669"/>
    <property type="project" value="TreeGrafter"/>
</dbReference>
<dbReference type="Gene3D" id="3.90.245.10">
    <property type="entry name" value="Ribonucleoside hydrolase-like"/>
    <property type="match status" value="1"/>
</dbReference>
<dbReference type="SUPFAM" id="SSF53590">
    <property type="entry name" value="Nucleoside hydrolase"/>
    <property type="match status" value="1"/>
</dbReference>
<name>A0A4Y7QG27_9AGAM</name>
<dbReference type="PANTHER" id="PTHR12304">
    <property type="entry name" value="INOSINE-URIDINE PREFERRING NUCLEOSIDE HYDROLASE"/>
    <property type="match status" value="1"/>
</dbReference>
<keyword evidence="3" id="KW-0326">Glycosidase</keyword>
<dbReference type="VEuPathDB" id="FungiDB:BD410DRAFT_571436"/>
<evidence type="ECO:0000256" key="1">
    <source>
        <dbReference type="ARBA" id="ARBA00009176"/>
    </source>
</evidence>
<dbReference type="EMBL" id="ML170162">
    <property type="protein sequence ID" value="TDL26201.1"/>
    <property type="molecule type" value="Genomic_DNA"/>
</dbReference>
<dbReference type="GO" id="GO:0005829">
    <property type="term" value="C:cytosol"/>
    <property type="evidence" value="ECO:0007669"/>
    <property type="project" value="TreeGrafter"/>
</dbReference>
<keyword evidence="2 5" id="KW-0378">Hydrolase</keyword>
<evidence type="ECO:0000256" key="2">
    <source>
        <dbReference type="ARBA" id="ARBA00022801"/>
    </source>
</evidence>
<accession>A0A4Y7QG27</accession>
<evidence type="ECO:0000313" key="5">
    <source>
        <dbReference type="EMBL" id="TDL26201.1"/>
    </source>
</evidence>
<dbReference type="PANTHER" id="PTHR12304:SF56">
    <property type="entry name" value="HYDROLASE, PUTATIVE (AFU_ORTHOLOGUE AFUA_1G11790)-RELATED"/>
    <property type="match status" value="1"/>
</dbReference>
<dbReference type="GO" id="GO:0008477">
    <property type="term" value="F:purine nucleosidase activity"/>
    <property type="evidence" value="ECO:0007669"/>
    <property type="project" value="TreeGrafter"/>
</dbReference>
<evidence type="ECO:0000256" key="3">
    <source>
        <dbReference type="ARBA" id="ARBA00023295"/>
    </source>
</evidence>
<dbReference type="Proteomes" id="UP000294933">
    <property type="component" value="Unassembled WGS sequence"/>
</dbReference>
<dbReference type="InterPro" id="IPR001910">
    <property type="entry name" value="Inosine/uridine_hydrolase_dom"/>
</dbReference>
<dbReference type="STRING" id="50990.A0A4Y7QG27"/>
<reference evidence="5 6" key="1">
    <citation type="submission" date="2018-06" db="EMBL/GenBank/DDBJ databases">
        <title>A transcriptomic atlas of mushroom development highlights an independent origin of complex multicellularity.</title>
        <authorList>
            <consortium name="DOE Joint Genome Institute"/>
            <person name="Krizsan K."/>
            <person name="Almasi E."/>
            <person name="Merenyi Z."/>
            <person name="Sahu N."/>
            <person name="Viragh M."/>
            <person name="Koszo T."/>
            <person name="Mondo S."/>
            <person name="Kiss B."/>
            <person name="Balint B."/>
            <person name="Kues U."/>
            <person name="Barry K."/>
            <person name="Hegedus J.C."/>
            <person name="Henrissat B."/>
            <person name="Johnson J."/>
            <person name="Lipzen A."/>
            <person name="Ohm R."/>
            <person name="Nagy I."/>
            <person name="Pangilinan J."/>
            <person name="Yan J."/>
            <person name="Xiong Y."/>
            <person name="Grigoriev I.V."/>
            <person name="Hibbett D.S."/>
            <person name="Nagy L.G."/>
        </authorList>
    </citation>
    <scope>NUCLEOTIDE SEQUENCE [LARGE SCALE GENOMIC DNA]</scope>
    <source>
        <strain evidence="5 6">SZMC22713</strain>
    </source>
</reference>
<comment type="similarity">
    <text evidence="1">Belongs to the IUNH family.</text>
</comment>
<evidence type="ECO:0000313" key="6">
    <source>
        <dbReference type="Proteomes" id="UP000294933"/>
    </source>
</evidence>
<organism evidence="5 6">
    <name type="scientific">Rickenella mellea</name>
    <dbReference type="NCBI Taxonomy" id="50990"/>
    <lineage>
        <taxon>Eukaryota</taxon>
        <taxon>Fungi</taxon>
        <taxon>Dikarya</taxon>
        <taxon>Basidiomycota</taxon>
        <taxon>Agaricomycotina</taxon>
        <taxon>Agaricomycetes</taxon>
        <taxon>Hymenochaetales</taxon>
        <taxon>Rickenellaceae</taxon>
        <taxon>Rickenella</taxon>
    </lineage>
</organism>
<gene>
    <name evidence="5" type="ORF">BD410DRAFT_571436</name>
</gene>